<name>A0AAE0IG94_9PEZI</name>
<dbReference type="InterPro" id="IPR016169">
    <property type="entry name" value="FAD-bd_PCMH_sub2"/>
</dbReference>
<dbReference type="InterPro" id="IPR050416">
    <property type="entry name" value="FAD-linked_Oxidoreductase"/>
</dbReference>
<dbReference type="AlphaFoldDB" id="A0AAE0IG94"/>
<protein>
    <recommendedName>
        <fullName evidence="5">FAD-binding PCMH-type domain-containing protein</fullName>
    </recommendedName>
</protein>
<keyword evidence="4" id="KW-0560">Oxidoreductase</keyword>
<evidence type="ECO:0000259" key="5">
    <source>
        <dbReference type="PROSITE" id="PS51387"/>
    </source>
</evidence>
<dbReference type="PANTHER" id="PTHR42973:SF53">
    <property type="entry name" value="FAD-BINDING PCMH-TYPE DOMAIN-CONTAINING PROTEIN-RELATED"/>
    <property type="match status" value="1"/>
</dbReference>
<organism evidence="6 7">
    <name type="scientific">Cercophora scortea</name>
    <dbReference type="NCBI Taxonomy" id="314031"/>
    <lineage>
        <taxon>Eukaryota</taxon>
        <taxon>Fungi</taxon>
        <taxon>Dikarya</taxon>
        <taxon>Ascomycota</taxon>
        <taxon>Pezizomycotina</taxon>
        <taxon>Sordariomycetes</taxon>
        <taxon>Sordariomycetidae</taxon>
        <taxon>Sordariales</taxon>
        <taxon>Lasiosphaeriaceae</taxon>
        <taxon>Cercophora</taxon>
    </lineage>
</organism>
<dbReference type="Gene3D" id="3.30.465.10">
    <property type="match status" value="1"/>
</dbReference>
<reference evidence="6" key="2">
    <citation type="submission" date="2023-06" db="EMBL/GenBank/DDBJ databases">
        <authorList>
            <consortium name="Lawrence Berkeley National Laboratory"/>
            <person name="Haridas S."/>
            <person name="Hensen N."/>
            <person name="Bonometti L."/>
            <person name="Westerberg I."/>
            <person name="Brannstrom I.O."/>
            <person name="Guillou S."/>
            <person name="Cros-Aarteil S."/>
            <person name="Calhoun S."/>
            <person name="Kuo A."/>
            <person name="Mondo S."/>
            <person name="Pangilinan J."/>
            <person name="Riley R."/>
            <person name="Labutti K."/>
            <person name="Andreopoulos B."/>
            <person name="Lipzen A."/>
            <person name="Chen C."/>
            <person name="Yanf M."/>
            <person name="Daum C."/>
            <person name="Ng V."/>
            <person name="Clum A."/>
            <person name="Steindorff A."/>
            <person name="Ohm R."/>
            <person name="Martin F."/>
            <person name="Silar P."/>
            <person name="Natvig D."/>
            <person name="Lalanne C."/>
            <person name="Gautier V."/>
            <person name="Ament-Velasquez S.L."/>
            <person name="Kruys A."/>
            <person name="Hutchinson M.I."/>
            <person name="Powell A.J."/>
            <person name="Barry K."/>
            <person name="Miller A.N."/>
            <person name="Grigoriev I.V."/>
            <person name="Debuchy R."/>
            <person name="Gladieux P."/>
            <person name="Thoren M.H."/>
            <person name="Johannesson H."/>
        </authorList>
    </citation>
    <scope>NUCLEOTIDE SEQUENCE</scope>
    <source>
        <strain evidence="6">SMH4131-1</strain>
    </source>
</reference>
<dbReference type="InterPro" id="IPR006094">
    <property type="entry name" value="Oxid_FAD_bind_N"/>
</dbReference>
<dbReference type="SUPFAM" id="SSF56176">
    <property type="entry name" value="FAD-binding/transporter-associated domain-like"/>
    <property type="match status" value="1"/>
</dbReference>
<dbReference type="EMBL" id="JAUEPO010000004">
    <property type="protein sequence ID" value="KAK3324434.1"/>
    <property type="molecule type" value="Genomic_DNA"/>
</dbReference>
<evidence type="ECO:0000256" key="3">
    <source>
        <dbReference type="ARBA" id="ARBA00022827"/>
    </source>
</evidence>
<dbReference type="InterPro" id="IPR036318">
    <property type="entry name" value="FAD-bd_PCMH-like_sf"/>
</dbReference>
<keyword evidence="2" id="KW-0285">Flavoprotein</keyword>
<dbReference type="PANTHER" id="PTHR42973">
    <property type="entry name" value="BINDING OXIDOREDUCTASE, PUTATIVE (AFU_ORTHOLOGUE AFUA_1G17690)-RELATED"/>
    <property type="match status" value="1"/>
</dbReference>
<gene>
    <name evidence="6" type="ORF">B0T19DRAFT_464479</name>
</gene>
<dbReference type="PROSITE" id="PS51387">
    <property type="entry name" value="FAD_PCMH"/>
    <property type="match status" value="1"/>
</dbReference>
<dbReference type="GO" id="GO:0016491">
    <property type="term" value="F:oxidoreductase activity"/>
    <property type="evidence" value="ECO:0007669"/>
    <property type="project" value="UniProtKB-KW"/>
</dbReference>
<keyword evidence="3" id="KW-0274">FAD</keyword>
<evidence type="ECO:0000256" key="4">
    <source>
        <dbReference type="ARBA" id="ARBA00023002"/>
    </source>
</evidence>
<comment type="caution">
    <text evidence="6">The sequence shown here is derived from an EMBL/GenBank/DDBJ whole genome shotgun (WGS) entry which is preliminary data.</text>
</comment>
<dbReference type="Proteomes" id="UP001286456">
    <property type="component" value="Unassembled WGS sequence"/>
</dbReference>
<dbReference type="InterPro" id="IPR016166">
    <property type="entry name" value="FAD-bd_PCMH"/>
</dbReference>
<evidence type="ECO:0000313" key="7">
    <source>
        <dbReference type="Proteomes" id="UP001286456"/>
    </source>
</evidence>
<sequence length="501" mass="53913">MRLSTVGYLGVSFALSVEGTALKTTTNSTCQKLLSLFGNKVSLPSSNEYSLIAPENWSETAQLTPTCLVEPTSAQDVSRILAVLVKDGTQFAVRGGGHMPVPRAANIDKGVLISMDEMNTMQLVQNNSIAQLGPGLRWHEVYEWISAYGLAVSGGRYAPVGVPGYLLGGGINFFGSRYGWSSNMVSNYEIVLANSTIVNANAQTNSDLFWALKGGSSNYGIVTRFDIKTFPLGQVYGGLTIFPPQNLDDLVNAAASFSVPGGGSDDADASYNPSWQINVATGNLTLLSWCLYAGGDPNPAAFANFTRIPTLSTTNRVWPNIANATDATNTEAFSGRTQRQLFWSSGLQPNRESVLLANKTLFEEVAKMPQLKAVKGLVLTATPQMLSKAWLKAARASGGDPMDLEPGNGIIVFLIGSTWEDAADDAVVNKFSKRVSAAIEKKAKAKGLDYPFIYINDAGPAQKPFELYGKGQSIKKMKTIRDRYDPQQVFQKLLPGGFKLG</sequence>
<accession>A0AAE0IG94</accession>
<evidence type="ECO:0000313" key="6">
    <source>
        <dbReference type="EMBL" id="KAK3324434.1"/>
    </source>
</evidence>
<proteinExistence type="inferred from homology"/>
<evidence type="ECO:0000256" key="2">
    <source>
        <dbReference type="ARBA" id="ARBA00022630"/>
    </source>
</evidence>
<evidence type="ECO:0000256" key="1">
    <source>
        <dbReference type="ARBA" id="ARBA00005466"/>
    </source>
</evidence>
<dbReference type="GO" id="GO:0071949">
    <property type="term" value="F:FAD binding"/>
    <property type="evidence" value="ECO:0007669"/>
    <property type="project" value="InterPro"/>
</dbReference>
<feature type="domain" description="FAD-binding PCMH-type" evidence="5">
    <location>
        <begin position="61"/>
        <end position="232"/>
    </location>
</feature>
<comment type="similarity">
    <text evidence="1">Belongs to the oxygen-dependent FAD-linked oxidoreductase family.</text>
</comment>
<reference evidence="6" key="1">
    <citation type="journal article" date="2023" name="Mol. Phylogenet. Evol.">
        <title>Genome-scale phylogeny and comparative genomics of the fungal order Sordariales.</title>
        <authorList>
            <person name="Hensen N."/>
            <person name="Bonometti L."/>
            <person name="Westerberg I."/>
            <person name="Brannstrom I.O."/>
            <person name="Guillou S."/>
            <person name="Cros-Aarteil S."/>
            <person name="Calhoun S."/>
            <person name="Haridas S."/>
            <person name="Kuo A."/>
            <person name="Mondo S."/>
            <person name="Pangilinan J."/>
            <person name="Riley R."/>
            <person name="LaButti K."/>
            <person name="Andreopoulos B."/>
            <person name="Lipzen A."/>
            <person name="Chen C."/>
            <person name="Yan M."/>
            <person name="Daum C."/>
            <person name="Ng V."/>
            <person name="Clum A."/>
            <person name="Steindorff A."/>
            <person name="Ohm R.A."/>
            <person name="Martin F."/>
            <person name="Silar P."/>
            <person name="Natvig D.O."/>
            <person name="Lalanne C."/>
            <person name="Gautier V."/>
            <person name="Ament-Velasquez S.L."/>
            <person name="Kruys A."/>
            <person name="Hutchinson M.I."/>
            <person name="Powell A.J."/>
            <person name="Barry K."/>
            <person name="Miller A.N."/>
            <person name="Grigoriev I.V."/>
            <person name="Debuchy R."/>
            <person name="Gladieux P."/>
            <person name="Hiltunen Thoren M."/>
            <person name="Johannesson H."/>
        </authorList>
    </citation>
    <scope>NUCLEOTIDE SEQUENCE</scope>
    <source>
        <strain evidence="6">SMH4131-1</strain>
    </source>
</reference>
<dbReference type="Pfam" id="PF01565">
    <property type="entry name" value="FAD_binding_4"/>
    <property type="match status" value="1"/>
</dbReference>
<keyword evidence="7" id="KW-1185">Reference proteome</keyword>